<keyword evidence="1" id="KW-0328">Glycosyltransferase</keyword>
<evidence type="ECO:0000256" key="2">
    <source>
        <dbReference type="ARBA" id="ARBA00022679"/>
    </source>
</evidence>
<dbReference type="CDD" id="cd06533">
    <property type="entry name" value="Glyco_transf_WecG_TagA"/>
    <property type="match status" value="1"/>
</dbReference>
<dbReference type="InterPro" id="IPR004629">
    <property type="entry name" value="WecG_TagA_CpsF"/>
</dbReference>
<protein>
    <submittedName>
        <fullName evidence="3">WecB/TagA/CpsF family glycosyltransferase</fullName>
    </submittedName>
</protein>
<keyword evidence="4" id="KW-1185">Reference proteome</keyword>
<evidence type="ECO:0000256" key="1">
    <source>
        <dbReference type="ARBA" id="ARBA00022676"/>
    </source>
</evidence>
<reference evidence="3 4" key="1">
    <citation type="submission" date="2021-03" db="EMBL/GenBank/DDBJ databases">
        <title>Genomic and phenotypic characterization of Chloracidobacterium isolates provides evidence for multiple species.</title>
        <authorList>
            <person name="Saini M.K."/>
            <person name="Costas A.M.G."/>
            <person name="Tank M."/>
            <person name="Bryant D.A."/>
        </authorList>
    </citation>
    <scope>NUCLEOTIDE SEQUENCE [LARGE SCALE GENOMIC DNA]</scope>
    <source>
        <strain evidence="3 4">BV2-C</strain>
    </source>
</reference>
<dbReference type="RefSeq" id="WP_211427938.1">
    <property type="nucleotide sequence ID" value="NZ_CP072648.1"/>
</dbReference>
<dbReference type="Proteomes" id="UP000676506">
    <property type="component" value="Chromosome 1"/>
</dbReference>
<evidence type="ECO:0000313" key="4">
    <source>
        <dbReference type="Proteomes" id="UP000676506"/>
    </source>
</evidence>
<name>A0ABX8B4Z4_9BACT</name>
<dbReference type="EMBL" id="CP072648">
    <property type="protein sequence ID" value="QUW02047.1"/>
    <property type="molecule type" value="Genomic_DNA"/>
</dbReference>
<gene>
    <name evidence="3" type="ORF">J8C06_06645</name>
</gene>
<accession>A0ABX8B4Z4</accession>
<dbReference type="NCBIfam" id="TIGR00696">
    <property type="entry name" value="wecG_tagA_cpsF"/>
    <property type="match status" value="1"/>
</dbReference>
<keyword evidence="2" id="KW-0808">Transferase</keyword>
<organism evidence="3 4">
    <name type="scientific">Chloracidobacterium validum</name>
    <dbReference type="NCBI Taxonomy" id="2821543"/>
    <lineage>
        <taxon>Bacteria</taxon>
        <taxon>Pseudomonadati</taxon>
        <taxon>Acidobacteriota</taxon>
        <taxon>Terriglobia</taxon>
        <taxon>Terriglobales</taxon>
        <taxon>Acidobacteriaceae</taxon>
        <taxon>Chloracidobacterium</taxon>
    </lineage>
</organism>
<dbReference type="Pfam" id="PF03808">
    <property type="entry name" value="Glyco_tran_WecG"/>
    <property type="match status" value="1"/>
</dbReference>
<evidence type="ECO:0000313" key="3">
    <source>
        <dbReference type="EMBL" id="QUW02047.1"/>
    </source>
</evidence>
<proteinExistence type="predicted"/>
<dbReference type="PANTHER" id="PTHR34136:SF1">
    <property type="entry name" value="UDP-N-ACETYL-D-MANNOSAMINURONIC ACID TRANSFERASE"/>
    <property type="match status" value="1"/>
</dbReference>
<dbReference type="PANTHER" id="PTHR34136">
    <property type="match status" value="1"/>
</dbReference>
<sequence length="258" mass="28641">MMVARPSPTLSGIRIANVTLSEAMTRIAAWLEQPGFHRMAVVNAAILLDAERDGSFRELLATADLVTADGMSVVWATRWLSVFGGRLVARVAAPDVMDAVVAHCEQRGYRVYLLGATAEVVVAARAALERRFPKLLVVGVHNGYVGESTSVAVAAAIRASESDVLFVAMGSPKQELWIARFGPLTGVRFALGVGGYFDILAGKRKRAPRWMQRSGLEWCFRLLQEPRRLWRRYLIGNVAFIFFLVREWRRAGRHSTSR</sequence>